<evidence type="ECO:0000256" key="4">
    <source>
        <dbReference type="ARBA" id="ARBA00022481"/>
    </source>
</evidence>
<evidence type="ECO:0000256" key="8">
    <source>
        <dbReference type="ARBA" id="ARBA00023288"/>
    </source>
</evidence>
<keyword evidence="6" id="KW-0564">Palmitate</keyword>
<dbReference type="InterPro" id="IPR036284">
    <property type="entry name" value="GGL_sf"/>
</dbReference>
<keyword evidence="8" id="KW-0449">Lipoprotein</keyword>
<keyword evidence="12" id="KW-1185">Reference proteome</keyword>
<keyword evidence="5" id="KW-0472">Membrane</keyword>
<evidence type="ECO:0000256" key="7">
    <source>
        <dbReference type="ARBA" id="ARBA00023224"/>
    </source>
</evidence>
<dbReference type="VEuPathDB" id="FungiDB:CTRG_05075"/>
<feature type="domain" description="G protein gamma" evidence="10">
    <location>
        <begin position="9"/>
        <end position="91"/>
    </location>
</feature>
<reference evidence="11 12" key="1">
    <citation type="journal article" date="2009" name="Nature">
        <title>Evolution of pathogenicity and sexual reproduction in eight Candida genomes.</title>
        <authorList>
            <person name="Butler G."/>
            <person name="Rasmussen M.D."/>
            <person name="Lin M.F."/>
            <person name="Santos M.A."/>
            <person name="Sakthikumar S."/>
            <person name="Munro C.A."/>
            <person name="Rheinbay E."/>
            <person name="Grabherr M."/>
            <person name="Forche A."/>
            <person name="Reedy J.L."/>
            <person name="Agrafioti I."/>
            <person name="Arnaud M.B."/>
            <person name="Bates S."/>
            <person name="Brown A.J."/>
            <person name="Brunke S."/>
            <person name="Costanzo M.C."/>
            <person name="Fitzpatrick D.A."/>
            <person name="de Groot P.W."/>
            <person name="Harris D."/>
            <person name="Hoyer L.L."/>
            <person name="Hube B."/>
            <person name="Klis F.M."/>
            <person name="Kodira C."/>
            <person name="Lennard N."/>
            <person name="Logue M.E."/>
            <person name="Martin R."/>
            <person name="Neiman A.M."/>
            <person name="Nikolaou E."/>
            <person name="Quail M.A."/>
            <person name="Quinn J."/>
            <person name="Santos M.C."/>
            <person name="Schmitzberger F.F."/>
            <person name="Sherlock G."/>
            <person name="Shah P."/>
            <person name="Silverstein K.A."/>
            <person name="Skrzypek M.S."/>
            <person name="Soll D."/>
            <person name="Staggs R."/>
            <person name="Stansfield I."/>
            <person name="Stumpf M.P."/>
            <person name="Sudbery P.E."/>
            <person name="Srikantha T."/>
            <person name="Zeng Q."/>
            <person name="Berman J."/>
            <person name="Berriman M."/>
            <person name="Heitman J."/>
            <person name="Gow N.A."/>
            <person name="Lorenz M.C."/>
            <person name="Birren B.W."/>
            <person name="Kellis M."/>
            <person name="Cuomo C.A."/>
        </authorList>
    </citation>
    <scope>NUCLEOTIDE SEQUENCE [LARGE SCALE GENOMIC DNA]</scope>
    <source>
        <strain evidence="12">ATCC MYA-3404 / T1</strain>
    </source>
</reference>
<evidence type="ECO:0000256" key="9">
    <source>
        <dbReference type="ARBA" id="ARBA00023289"/>
    </source>
</evidence>
<accession>C5MG82</accession>
<comment type="similarity">
    <text evidence="2">Belongs to the G protein gamma family.</text>
</comment>
<dbReference type="Pfam" id="PF00631">
    <property type="entry name" value="G-gamma"/>
    <property type="match status" value="1"/>
</dbReference>
<evidence type="ECO:0000313" key="11">
    <source>
        <dbReference type="EMBL" id="EER31345.1"/>
    </source>
</evidence>
<dbReference type="STRING" id="294747.C5MG82"/>
<dbReference type="RefSeq" id="XP_002550777.1">
    <property type="nucleotide sequence ID" value="XM_002550731.1"/>
</dbReference>
<dbReference type="GO" id="GO:0007186">
    <property type="term" value="P:G protein-coupled receptor signaling pathway"/>
    <property type="evidence" value="ECO:0007669"/>
    <property type="project" value="InterPro"/>
</dbReference>
<protein>
    <recommendedName>
        <fullName evidence="3">Guanine nucleotide-binding protein subunit gamma</fullName>
    </recommendedName>
</protein>
<sequence>MSDIDYQIQVIRLKRVQEFNNRLTEALQRERIPASTASGLIINYVEETPDYLIPYNWSLPPDQNKFAKYKALKQHYSGNRRSDVVGCCTIM</sequence>
<dbReference type="PANTHER" id="PTHR28189:SF1">
    <property type="entry name" value="GUANINE NUCLEOTIDE-BINDING PROTEIN SUBUNIT GAMMA"/>
    <property type="match status" value="1"/>
</dbReference>
<dbReference type="HOGENOM" id="CLU_163540_0_0_1"/>
<dbReference type="eggNOG" id="ENOG502S5Z5">
    <property type="taxonomic scope" value="Eukaryota"/>
</dbReference>
<evidence type="ECO:0000256" key="2">
    <source>
        <dbReference type="ARBA" id="ARBA00007431"/>
    </source>
</evidence>
<dbReference type="GO" id="GO:0005834">
    <property type="term" value="C:heterotrimeric G-protein complex"/>
    <property type="evidence" value="ECO:0007669"/>
    <property type="project" value="TreeGrafter"/>
</dbReference>
<dbReference type="GO" id="GO:0000750">
    <property type="term" value="P:pheromone-dependent signal transduction involved in conjugation with cellular fusion"/>
    <property type="evidence" value="ECO:0007669"/>
    <property type="project" value="InterPro"/>
</dbReference>
<gene>
    <name evidence="11" type="ORF">CTRG_05075</name>
</gene>
<dbReference type="EMBL" id="GG692401">
    <property type="protein sequence ID" value="EER31345.1"/>
    <property type="molecule type" value="Genomic_DNA"/>
</dbReference>
<organism evidence="11 12">
    <name type="scientific">Candida tropicalis (strain ATCC MYA-3404 / T1)</name>
    <name type="common">Yeast</name>
    <dbReference type="NCBI Taxonomy" id="294747"/>
    <lineage>
        <taxon>Eukaryota</taxon>
        <taxon>Fungi</taxon>
        <taxon>Dikarya</taxon>
        <taxon>Ascomycota</taxon>
        <taxon>Saccharomycotina</taxon>
        <taxon>Pichiomycetes</taxon>
        <taxon>Debaryomycetaceae</taxon>
        <taxon>Candida/Lodderomyces clade</taxon>
        <taxon>Candida</taxon>
    </lineage>
</organism>
<evidence type="ECO:0000256" key="5">
    <source>
        <dbReference type="ARBA" id="ARBA00023136"/>
    </source>
</evidence>
<dbReference type="Proteomes" id="UP000002037">
    <property type="component" value="Unassembled WGS sequence"/>
</dbReference>
<dbReference type="AlphaFoldDB" id="C5MG82"/>
<dbReference type="GO" id="GO:0031681">
    <property type="term" value="F:G-protein beta-subunit binding"/>
    <property type="evidence" value="ECO:0007669"/>
    <property type="project" value="InterPro"/>
</dbReference>
<dbReference type="GeneID" id="8299231"/>
<evidence type="ECO:0000256" key="1">
    <source>
        <dbReference type="ARBA" id="ARBA00004370"/>
    </source>
</evidence>
<dbReference type="OrthoDB" id="19232at2759"/>
<evidence type="ECO:0000256" key="3">
    <source>
        <dbReference type="ARBA" id="ARBA00016111"/>
    </source>
</evidence>
<name>C5MG82_CANTT</name>
<keyword evidence="4" id="KW-0488">Methylation</keyword>
<dbReference type="InterPro" id="IPR015898">
    <property type="entry name" value="G-protein_gamma-like_dom"/>
</dbReference>
<dbReference type="InterPro" id="IPR041848">
    <property type="entry name" value="Ste18_fungal"/>
</dbReference>
<dbReference type="SMART" id="SM01224">
    <property type="entry name" value="G_gamma"/>
    <property type="match status" value="1"/>
</dbReference>
<keyword evidence="9" id="KW-0636">Prenylation</keyword>
<dbReference type="KEGG" id="ctp:CTRG_05075"/>
<keyword evidence="7" id="KW-0807">Transducer</keyword>
<evidence type="ECO:0000256" key="6">
    <source>
        <dbReference type="ARBA" id="ARBA00023139"/>
    </source>
</evidence>
<dbReference type="Gene3D" id="4.10.260.10">
    <property type="entry name" value="Transducin (heterotrimeric G protein), gamma chain"/>
    <property type="match status" value="1"/>
</dbReference>
<comment type="subcellular location">
    <subcellularLocation>
        <location evidence="1">Membrane</location>
    </subcellularLocation>
</comment>
<proteinExistence type="inferred from homology"/>
<dbReference type="PANTHER" id="PTHR28189">
    <property type="entry name" value="GUANINE NUCLEOTIDE-BINDING PROTEIN SUBUNIT GAMMA"/>
    <property type="match status" value="1"/>
</dbReference>
<evidence type="ECO:0000259" key="10">
    <source>
        <dbReference type="SMART" id="SM01224"/>
    </source>
</evidence>
<evidence type="ECO:0000313" key="12">
    <source>
        <dbReference type="Proteomes" id="UP000002037"/>
    </source>
</evidence>